<evidence type="ECO:0000256" key="7">
    <source>
        <dbReference type="ARBA" id="ARBA00023609"/>
    </source>
</evidence>
<dbReference type="SUPFAM" id="SSF48452">
    <property type="entry name" value="TPR-like"/>
    <property type="match status" value="1"/>
</dbReference>
<comment type="similarity">
    <text evidence="7">Belongs to the Slam family.</text>
</comment>
<dbReference type="Pfam" id="PF24575">
    <property type="entry name" value="TPR_Slam"/>
    <property type="match status" value="1"/>
</dbReference>
<evidence type="ECO:0000256" key="3">
    <source>
        <dbReference type="ARBA" id="ARBA00022692"/>
    </source>
</evidence>
<keyword evidence="6" id="KW-0998">Cell outer membrane</keyword>
<comment type="subcellular location">
    <subcellularLocation>
        <location evidence="1">Cell outer membrane</location>
        <topology evidence="1">Multi-pass membrane protein</topology>
    </subcellularLocation>
</comment>
<dbReference type="InterPro" id="IPR007655">
    <property type="entry name" value="Slam_C"/>
</dbReference>
<evidence type="ECO:0000256" key="6">
    <source>
        <dbReference type="ARBA" id="ARBA00023237"/>
    </source>
</evidence>
<dbReference type="RefSeq" id="WP_237092833.1">
    <property type="nucleotide sequence ID" value="NZ_JAKKDL010000006.1"/>
</dbReference>
<evidence type="ECO:0000256" key="2">
    <source>
        <dbReference type="ARBA" id="ARBA00022452"/>
    </source>
</evidence>
<evidence type="ECO:0000256" key="1">
    <source>
        <dbReference type="ARBA" id="ARBA00004571"/>
    </source>
</evidence>
<dbReference type="GO" id="GO:0009279">
    <property type="term" value="C:cell outer membrane"/>
    <property type="evidence" value="ECO:0007669"/>
    <property type="project" value="UniProtKB-SubCell"/>
</dbReference>
<dbReference type="Pfam" id="PF04575">
    <property type="entry name" value="SlipAM"/>
    <property type="match status" value="1"/>
</dbReference>
<evidence type="ECO:0000256" key="8">
    <source>
        <dbReference type="SAM" id="SignalP"/>
    </source>
</evidence>
<name>A0AAW5APQ9_9NEIS</name>
<keyword evidence="3" id="KW-0812">Transmembrane</keyword>
<evidence type="ECO:0000259" key="9">
    <source>
        <dbReference type="Pfam" id="PF04575"/>
    </source>
</evidence>
<dbReference type="InterPro" id="IPR057556">
    <property type="entry name" value="TPR_Slam"/>
</dbReference>
<gene>
    <name evidence="11" type="ORF">L4H06_06690</name>
</gene>
<organism evidence="11 12">
    <name type="scientific">Neisseria lisongii</name>
    <dbReference type="NCBI Taxonomy" id="2912188"/>
    <lineage>
        <taxon>Bacteria</taxon>
        <taxon>Pseudomonadati</taxon>
        <taxon>Pseudomonadota</taxon>
        <taxon>Betaproteobacteria</taxon>
        <taxon>Neisseriales</taxon>
        <taxon>Neisseriaceae</taxon>
        <taxon>Neisseria</taxon>
    </lineage>
</organism>
<dbReference type="InterPro" id="IPR011990">
    <property type="entry name" value="TPR-like_helical_dom_sf"/>
</dbReference>
<keyword evidence="5" id="KW-0472">Membrane</keyword>
<evidence type="ECO:0000313" key="12">
    <source>
        <dbReference type="Proteomes" id="UP001201397"/>
    </source>
</evidence>
<proteinExistence type="inferred from homology"/>
<dbReference type="AlphaFoldDB" id="A0AAW5APQ9"/>
<feature type="domain" description="Surface lipoprotein assembly modifier N-terminal TPR repeats region" evidence="10">
    <location>
        <begin position="73"/>
        <end position="173"/>
    </location>
</feature>
<accession>A0AAW5APQ9</accession>
<evidence type="ECO:0000259" key="10">
    <source>
        <dbReference type="Pfam" id="PF24575"/>
    </source>
</evidence>
<evidence type="ECO:0000256" key="4">
    <source>
        <dbReference type="ARBA" id="ARBA00022729"/>
    </source>
</evidence>
<keyword evidence="11" id="KW-0449">Lipoprotein</keyword>
<feature type="chain" id="PRO_5043543124" evidence="8">
    <location>
        <begin position="22"/>
        <end position="516"/>
    </location>
</feature>
<keyword evidence="4 8" id="KW-0732">Signal</keyword>
<feature type="signal peptide" evidence="8">
    <location>
        <begin position="1"/>
        <end position="21"/>
    </location>
</feature>
<feature type="domain" description="Surface lipoprotein assembly modifier C-terminal" evidence="9">
    <location>
        <begin position="204"/>
        <end position="516"/>
    </location>
</feature>
<comment type="caution">
    <text evidence="11">The sequence shown here is derived from an EMBL/GenBank/DDBJ whole genome shotgun (WGS) entry which is preliminary data.</text>
</comment>
<dbReference type="Proteomes" id="UP001201397">
    <property type="component" value="Unassembled WGS sequence"/>
</dbReference>
<evidence type="ECO:0000256" key="5">
    <source>
        <dbReference type="ARBA" id="ARBA00023136"/>
    </source>
</evidence>
<sequence>MYIHRMIVLLLSAWWLPAAFAGMDSNEQREAVSDGLRQEYSAIKAQQKPWLETMDLVAGQQVKQRAEQNIPTVTDEDLQLRPELMHSLMTQALNSHNLHVLESLTAVYRQQPWADAVLLARAEGMIARFQGHYTRAVETYRRLYETHADDKRIVLDTAAILFEDRQWKEADRLFAEAETDLAVPEGVRDNIRVYRRKIESAGNWHIGGSASVAYDKNVNDAAPAYCSPLGCVDQKTENAVGIHYQASVEKNTPLVGHHNLLFRSYLNGSSYYLDKKSQYDHAFGRAYLGWQYQTARTGLNVLPFYQGQLSGSDRWRAKAERSHTLKMALFSQAFGIQTALSHQINPRLQFFASAETYRQRYREPERAERSNGQHYSLYASLAYKPLPAHTVFVGLGGGIVKPEKTELKGRINNTGNIRRSVSGGWRAVWPKLGGLNMQIQTAYTDRRYRGQALNTDFEWQQQRNRETAYSISVAHPKLSVAKLIPKLTWEQQRIYSTHKWAVRRNNRIVVEIEKTF</sequence>
<protein>
    <submittedName>
        <fullName evidence="11">Surface lipoprotein assembly modifier</fullName>
    </submittedName>
</protein>
<evidence type="ECO:0000313" key="11">
    <source>
        <dbReference type="EMBL" id="MCF7529908.1"/>
    </source>
</evidence>
<reference evidence="11" key="1">
    <citation type="submission" date="2022-01" db="EMBL/GenBank/DDBJ databases">
        <title>Neisseria sp. ZJ104.</title>
        <authorList>
            <person name="Yang C."/>
        </authorList>
    </citation>
    <scope>NUCLEOTIDE SEQUENCE</scope>
    <source>
        <strain evidence="11">ZJ104</strain>
    </source>
</reference>
<dbReference type="EMBL" id="JAKKDL010000006">
    <property type="protein sequence ID" value="MCF7529908.1"/>
    <property type="molecule type" value="Genomic_DNA"/>
</dbReference>
<keyword evidence="2" id="KW-1134">Transmembrane beta strand</keyword>